<dbReference type="InterPro" id="IPR011009">
    <property type="entry name" value="Kinase-like_dom_sf"/>
</dbReference>
<dbReference type="UniPathway" id="UPA00143"/>
<dbReference type="PROSITE" id="PS50011">
    <property type="entry name" value="PROTEIN_KINASE_DOM"/>
    <property type="match status" value="1"/>
</dbReference>
<protein>
    <recommendedName>
        <fullName evidence="4">RING-type E3 ubiquitin transferase</fullName>
        <ecNumber evidence="4">2.3.2.27</ecNumber>
    </recommendedName>
</protein>
<feature type="region of interest" description="Disordered" evidence="13">
    <location>
        <begin position="212"/>
        <end position="241"/>
    </location>
</feature>
<feature type="domain" description="Protein kinase" evidence="14">
    <location>
        <begin position="419"/>
        <end position="682"/>
    </location>
</feature>
<dbReference type="SMART" id="SM00220">
    <property type="entry name" value="S_TKc"/>
    <property type="match status" value="1"/>
</dbReference>
<accession>A0A068U4R0</accession>
<evidence type="ECO:0000256" key="11">
    <source>
        <dbReference type="PROSITE-ProRule" id="PRU10141"/>
    </source>
</evidence>
<keyword evidence="7 11" id="KW-0547">Nucleotide-binding</keyword>
<evidence type="ECO:0000256" key="2">
    <source>
        <dbReference type="ARBA" id="ARBA00003861"/>
    </source>
</evidence>
<evidence type="ECO:0000256" key="1">
    <source>
        <dbReference type="ARBA" id="ARBA00000900"/>
    </source>
</evidence>
<organism evidence="16 17">
    <name type="scientific">Coffea canephora</name>
    <name type="common">Robusta coffee</name>
    <dbReference type="NCBI Taxonomy" id="49390"/>
    <lineage>
        <taxon>Eukaryota</taxon>
        <taxon>Viridiplantae</taxon>
        <taxon>Streptophyta</taxon>
        <taxon>Embryophyta</taxon>
        <taxon>Tracheophyta</taxon>
        <taxon>Spermatophyta</taxon>
        <taxon>Magnoliopsida</taxon>
        <taxon>eudicotyledons</taxon>
        <taxon>Gunneridae</taxon>
        <taxon>Pentapetalae</taxon>
        <taxon>asterids</taxon>
        <taxon>lamiids</taxon>
        <taxon>Gentianales</taxon>
        <taxon>Rubiaceae</taxon>
        <taxon>Ixoroideae</taxon>
        <taxon>Gardenieae complex</taxon>
        <taxon>Bertiereae - Coffeeae clade</taxon>
        <taxon>Coffeeae</taxon>
        <taxon>Coffea</taxon>
    </lineage>
</organism>
<dbReference type="CDD" id="cd16655">
    <property type="entry name" value="RING-Ubox_WDSUB1-like"/>
    <property type="match status" value="1"/>
</dbReference>
<feature type="coiled-coil region" evidence="12">
    <location>
        <begin position="320"/>
        <end position="368"/>
    </location>
</feature>
<dbReference type="EMBL" id="HG739093">
    <property type="protein sequence ID" value="CDP03134.1"/>
    <property type="molecule type" value="Genomic_DNA"/>
</dbReference>
<evidence type="ECO:0000256" key="4">
    <source>
        <dbReference type="ARBA" id="ARBA00012483"/>
    </source>
</evidence>
<proteinExistence type="predicted"/>
<dbReference type="InterPro" id="IPR017441">
    <property type="entry name" value="Protein_kinase_ATP_BS"/>
</dbReference>
<keyword evidence="17" id="KW-1185">Reference proteome</keyword>
<dbReference type="CDD" id="cd01989">
    <property type="entry name" value="USP_STK_Ubox_N"/>
    <property type="match status" value="1"/>
</dbReference>
<feature type="binding site" evidence="11">
    <location>
        <position position="446"/>
    </location>
    <ligand>
        <name>ATP</name>
        <dbReference type="ChEBI" id="CHEBI:30616"/>
    </ligand>
</feature>
<evidence type="ECO:0000256" key="6">
    <source>
        <dbReference type="ARBA" id="ARBA00022679"/>
    </source>
</evidence>
<dbReference type="OrthoDB" id="10064100at2759"/>
<dbReference type="Gene3D" id="3.30.40.10">
    <property type="entry name" value="Zinc/RING finger domain, C3HC4 (zinc finger)"/>
    <property type="match status" value="1"/>
</dbReference>
<evidence type="ECO:0000256" key="8">
    <source>
        <dbReference type="ARBA" id="ARBA00022777"/>
    </source>
</evidence>
<dbReference type="InterPro" id="IPR003613">
    <property type="entry name" value="Ubox_domain"/>
</dbReference>
<dbReference type="SUPFAM" id="SSF57850">
    <property type="entry name" value="RING/U-box"/>
    <property type="match status" value="1"/>
</dbReference>
<reference evidence="17" key="1">
    <citation type="journal article" date="2014" name="Science">
        <title>The coffee genome provides insight into the convergent evolution of caffeine biosynthesis.</title>
        <authorList>
            <person name="Denoeud F."/>
            <person name="Carretero-Paulet L."/>
            <person name="Dereeper A."/>
            <person name="Droc G."/>
            <person name="Guyot R."/>
            <person name="Pietrella M."/>
            <person name="Zheng C."/>
            <person name="Alberti A."/>
            <person name="Anthony F."/>
            <person name="Aprea G."/>
            <person name="Aury J.M."/>
            <person name="Bento P."/>
            <person name="Bernard M."/>
            <person name="Bocs S."/>
            <person name="Campa C."/>
            <person name="Cenci A."/>
            <person name="Combes M.C."/>
            <person name="Crouzillat D."/>
            <person name="Da Silva C."/>
            <person name="Daddiego L."/>
            <person name="De Bellis F."/>
            <person name="Dussert S."/>
            <person name="Garsmeur O."/>
            <person name="Gayraud T."/>
            <person name="Guignon V."/>
            <person name="Jahn K."/>
            <person name="Jamilloux V."/>
            <person name="Joet T."/>
            <person name="Labadie K."/>
            <person name="Lan T."/>
            <person name="Leclercq J."/>
            <person name="Lepelley M."/>
            <person name="Leroy T."/>
            <person name="Li L.T."/>
            <person name="Librado P."/>
            <person name="Lopez L."/>
            <person name="Munoz A."/>
            <person name="Noel B."/>
            <person name="Pallavicini A."/>
            <person name="Perrotta G."/>
            <person name="Poncet V."/>
            <person name="Pot D."/>
            <person name="Priyono X."/>
            <person name="Rigoreau M."/>
            <person name="Rouard M."/>
            <person name="Rozas J."/>
            <person name="Tranchant-Dubreuil C."/>
            <person name="VanBuren R."/>
            <person name="Zhang Q."/>
            <person name="Andrade A.C."/>
            <person name="Argout X."/>
            <person name="Bertrand B."/>
            <person name="de Kochko A."/>
            <person name="Graziosi G."/>
            <person name="Henry R.J."/>
            <person name="Jayarama X."/>
            <person name="Ming R."/>
            <person name="Nagai C."/>
            <person name="Rounsley S."/>
            <person name="Sankoff D."/>
            <person name="Giuliano G."/>
            <person name="Albert V.A."/>
            <person name="Wincker P."/>
            <person name="Lashermes P."/>
        </authorList>
    </citation>
    <scope>NUCLEOTIDE SEQUENCE [LARGE SCALE GENOMIC DNA]</scope>
    <source>
        <strain evidence="17">cv. DH200-94</strain>
    </source>
</reference>
<dbReference type="EC" id="2.3.2.27" evidence="4"/>
<keyword evidence="9" id="KW-0833">Ubl conjugation pathway</keyword>
<keyword evidence="12" id="KW-0175">Coiled coil</keyword>
<evidence type="ECO:0000256" key="13">
    <source>
        <dbReference type="SAM" id="MobiDB-lite"/>
    </source>
</evidence>
<keyword evidence="5" id="KW-0723">Serine/threonine-protein kinase</keyword>
<keyword evidence="8" id="KW-0418">Kinase</keyword>
<feature type="compositionally biased region" description="Polar residues" evidence="13">
    <location>
        <begin position="212"/>
        <end position="237"/>
    </location>
</feature>
<keyword evidence="10 11" id="KW-0067">ATP-binding</keyword>
<dbReference type="AlphaFoldDB" id="A0A068U4R0"/>
<dbReference type="Gene3D" id="1.10.510.10">
    <property type="entry name" value="Transferase(Phosphotransferase) domain 1"/>
    <property type="match status" value="1"/>
</dbReference>
<dbReference type="PROSITE" id="PS00108">
    <property type="entry name" value="PROTEIN_KINASE_ST"/>
    <property type="match status" value="1"/>
</dbReference>
<comment type="catalytic activity">
    <reaction evidence="1">
        <text>S-ubiquitinyl-[E2 ubiquitin-conjugating enzyme]-L-cysteine + [acceptor protein]-L-lysine = [E2 ubiquitin-conjugating enzyme]-L-cysteine + N(6)-ubiquitinyl-[acceptor protein]-L-lysine.</text>
        <dbReference type="EC" id="2.3.2.27"/>
    </reaction>
</comment>
<dbReference type="SUPFAM" id="SSF56112">
    <property type="entry name" value="Protein kinase-like (PK-like)"/>
    <property type="match status" value="1"/>
</dbReference>
<dbReference type="GO" id="GO:0005524">
    <property type="term" value="F:ATP binding"/>
    <property type="evidence" value="ECO:0007669"/>
    <property type="project" value="UniProtKB-UniRule"/>
</dbReference>
<dbReference type="GO" id="GO:0004672">
    <property type="term" value="F:protein kinase activity"/>
    <property type="evidence" value="ECO:0007669"/>
    <property type="project" value="InterPro"/>
</dbReference>
<dbReference type="Gene3D" id="3.40.50.620">
    <property type="entry name" value="HUPs"/>
    <property type="match status" value="1"/>
</dbReference>
<dbReference type="OMA" id="RIVFEMA"/>
<evidence type="ECO:0000256" key="9">
    <source>
        <dbReference type="ARBA" id="ARBA00022786"/>
    </source>
</evidence>
<dbReference type="GO" id="GO:0016567">
    <property type="term" value="P:protein ubiquitination"/>
    <property type="evidence" value="ECO:0007669"/>
    <property type="project" value="UniProtKB-UniPathway"/>
</dbReference>
<dbReference type="Pfam" id="PF07714">
    <property type="entry name" value="PK_Tyr_Ser-Thr"/>
    <property type="match status" value="1"/>
</dbReference>
<dbReference type="InParanoid" id="A0A068U4R0"/>
<dbReference type="InterPro" id="IPR008271">
    <property type="entry name" value="Ser/Thr_kinase_AS"/>
</dbReference>
<feature type="domain" description="U-box" evidence="15">
    <location>
        <begin position="701"/>
        <end position="773"/>
    </location>
</feature>
<dbReference type="PROSITE" id="PS51698">
    <property type="entry name" value="U_BOX"/>
    <property type="match status" value="1"/>
</dbReference>
<dbReference type="PANTHER" id="PTHR45647:SF65">
    <property type="entry name" value="U-BOX DOMAIN-CONTAINING PROTEIN KINASE FAMILY PROTEIN"/>
    <property type="match status" value="1"/>
</dbReference>
<evidence type="ECO:0000259" key="15">
    <source>
        <dbReference type="PROSITE" id="PS51698"/>
    </source>
</evidence>
<dbReference type="InterPro" id="IPR001245">
    <property type="entry name" value="Ser-Thr/Tyr_kinase_cat_dom"/>
</dbReference>
<dbReference type="InterPro" id="IPR051348">
    <property type="entry name" value="U-box_ubiquitin_ligases"/>
</dbReference>
<evidence type="ECO:0000256" key="10">
    <source>
        <dbReference type="ARBA" id="ARBA00022840"/>
    </source>
</evidence>
<dbReference type="Gramene" id="CDP03134">
    <property type="protein sequence ID" value="CDP03134"/>
    <property type="gene ID" value="GSCOC_T00041627001"/>
</dbReference>
<dbReference type="InterPro" id="IPR014729">
    <property type="entry name" value="Rossmann-like_a/b/a_fold"/>
</dbReference>
<sequence>MNREAEERGGGGGGGAETSTVAVAVAVAVKSSRGKGSRRAVRWAVEKMIWKAEPIVLVHVIPPVTSIPTPSGQRIPIEEVDAKILRLYVDDMKERSKQMLIPFKKLCKRRRVEIVVLEGDSPASALVRYVADVGISALVVGSCSPKYGCFRRKPKSSVVPSVLVRNAPESCDVFVVSRRGVIKNKPKTLLATEDSAKEFLVSKSEHHSLTVSKQLPWNSSSSTDSRTNKNSQLSSTSGFGGPDSHIQAYPVYSTTFLQQIHLADKTLDFETVQSRSSRPSTSSEQSNVDAEVERLRQELYSTLSMYNQACEDLVYVQKKVNLLSAECLEEERRVDAARQREEILRKVAAREREKHLEAMKEIEMAKDQCVKEANERQVAETNALNEFSQKQKIVEALFSEDKRYRRYTRDEIEEATGFFCEAKVIGSGAYGKVYKCSIDHTPVAIKVLQSDASDKKEEFLREVEVLSLLRHPHIVLLLGACPEIGCLVYEYMENGSLEDYILPGSGRGPLPWFIRFRIVYEVACGLAFLHNSGPEPIVHRDLKPGNILLDRNYVSKIGDVGLAKIISEVVPDNVTEYQNSILAGTICYMDPEYQRTGTVRPKSDLYALGIIALQLLTACRPNRAILKVENAIKTRSLSAALDKSISDWPLAEVKELAQMALKCCKLRCRDRPDLETELLPVLERLARFADVARKAGSGNFPAPSQYYCPILQEIMDDPHIAADGFTYEHIAIKTWLDRHDVSPVTKVRLQTKMLTPNHILRSAIQEWRSSVSF</sequence>
<evidence type="ECO:0000256" key="12">
    <source>
        <dbReference type="SAM" id="Coils"/>
    </source>
</evidence>
<dbReference type="PANTHER" id="PTHR45647">
    <property type="entry name" value="OS02G0152300 PROTEIN"/>
    <property type="match status" value="1"/>
</dbReference>
<evidence type="ECO:0000256" key="7">
    <source>
        <dbReference type="ARBA" id="ARBA00022741"/>
    </source>
</evidence>
<evidence type="ECO:0000313" key="17">
    <source>
        <dbReference type="Proteomes" id="UP000295252"/>
    </source>
</evidence>
<comment type="pathway">
    <text evidence="3">Protein modification; protein ubiquitination.</text>
</comment>
<dbReference type="SUPFAM" id="SSF52402">
    <property type="entry name" value="Adenine nucleotide alpha hydrolases-like"/>
    <property type="match status" value="1"/>
</dbReference>
<dbReference type="PhylomeDB" id="A0A068U4R0"/>
<name>A0A068U4R0_COFCA</name>
<evidence type="ECO:0000259" key="14">
    <source>
        <dbReference type="PROSITE" id="PS50011"/>
    </source>
</evidence>
<dbReference type="GO" id="GO:0061630">
    <property type="term" value="F:ubiquitin protein ligase activity"/>
    <property type="evidence" value="ECO:0007669"/>
    <property type="project" value="UniProtKB-EC"/>
</dbReference>
<dbReference type="Pfam" id="PF04564">
    <property type="entry name" value="U-box"/>
    <property type="match status" value="1"/>
</dbReference>
<evidence type="ECO:0000313" key="16">
    <source>
        <dbReference type="EMBL" id="CDP03134.1"/>
    </source>
</evidence>
<keyword evidence="6" id="KW-0808">Transferase</keyword>
<dbReference type="InterPro" id="IPR000719">
    <property type="entry name" value="Prot_kinase_dom"/>
</dbReference>
<dbReference type="InterPro" id="IPR013083">
    <property type="entry name" value="Znf_RING/FYVE/PHD"/>
</dbReference>
<dbReference type="Proteomes" id="UP000295252">
    <property type="component" value="Chromosome VIII"/>
</dbReference>
<comment type="function">
    <text evidence="2">Functions as an E3 ubiquitin ligase.</text>
</comment>
<dbReference type="Gene3D" id="3.30.200.20">
    <property type="entry name" value="Phosphorylase Kinase, domain 1"/>
    <property type="match status" value="1"/>
</dbReference>
<dbReference type="PROSITE" id="PS00107">
    <property type="entry name" value="PROTEIN_KINASE_ATP"/>
    <property type="match status" value="1"/>
</dbReference>
<dbReference type="STRING" id="49390.A0A068U4R0"/>
<evidence type="ECO:0000256" key="3">
    <source>
        <dbReference type="ARBA" id="ARBA00004906"/>
    </source>
</evidence>
<evidence type="ECO:0000256" key="5">
    <source>
        <dbReference type="ARBA" id="ARBA00022527"/>
    </source>
</evidence>
<dbReference type="FunCoup" id="A0A068U4R0">
    <property type="interactions" value="501"/>
</dbReference>
<gene>
    <name evidence="16" type="ORF">GSCOC_T00041627001</name>
</gene>
<dbReference type="SMART" id="SM00504">
    <property type="entry name" value="Ubox"/>
    <property type="match status" value="1"/>
</dbReference>